<gene>
    <name evidence="4" type="ORF">C0Q70_15030</name>
</gene>
<keyword evidence="3" id="KW-0472">Membrane</keyword>
<evidence type="ECO:0000256" key="3">
    <source>
        <dbReference type="SAM" id="Phobius"/>
    </source>
</evidence>
<dbReference type="PANTHER" id="PTHR24043:SF8">
    <property type="entry name" value="EGF-LIKE DOMAIN-CONTAINING PROTEIN"/>
    <property type="match status" value="1"/>
</dbReference>
<dbReference type="InterPro" id="IPR042635">
    <property type="entry name" value="MEGF10/SREC1/2-like"/>
</dbReference>
<evidence type="ECO:0000256" key="1">
    <source>
        <dbReference type="ARBA" id="ARBA00022536"/>
    </source>
</evidence>
<evidence type="ECO:0000313" key="5">
    <source>
        <dbReference type="Proteomes" id="UP000245119"/>
    </source>
</evidence>
<dbReference type="GO" id="GO:0005044">
    <property type="term" value="F:scavenger receptor activity"/>
    <property type="evidence" value="ECO:0007669"/>
    <property type="project" value="InterPro"/>
</dbReference>
<sequence length="436" mass="46141">MSGEVLKKSIDYNDEESWDGGSDKDSTLKALMKEQTESTKEVAQPGGKPEPASTMEEAKIIMADFLGNVKTKVISTNTLKIIIVVLSVALVASFIAIGVIAYLAHTKCESKNLECENCMNKSCDAKTKFCLQGCLAGWQGSKCMEADLNKCICFLKSCSPGSYGVDCNMTCDQCREGTHCDPVTGGSVLMAVWMAIRQEDVTCSCGHCESLDTCNTVTGVCSAGCEDGYRGHHCNDSCSPGSYGVDCNMTCGQCSEDTHCDPVTGQCPDGCLDGYTTGRCDMPCPLGSYGASCNQSCGHCTSLDTCNTVTGVCSAGCEDGYQGHHCNDSCSPGSYGIDCNATCGQCREGTHCDPVTGQCPEGCLDGYTSGRCDMPCPLGSYGASCSQAVRQVPTVLTAQFDMCYVVTVQVWTPAYYVTGVFSKGCSDGYEDHSAMK</sequence>
<accession>A0A2T7NTP3</accession>
<dbReference type="AlphaFoldDB" id="A0A2T7NTP3"/>
<dbReference type="Proteomes" id="UP000245119">
    <property type="component" value="Linkage Group LG9"/>
</dbReference>
<name>A0A2T7NTP3_POMCA</name>
<organism evidence="4 5">
    <name type="scientific">Pomacea canaliculata</name>
    <name type="common">Golden apple snail</name>
    <dbReference type="NCBI Taxonomy" id="400727"/>
    <lineage>
        <taxon>Eukaryota</taxon>
        <taxon>Metazoa</taxon>
        <taxon>Spiralia</taxon>
        <taxon>Lophotrochozoa</taxon>
        <taxon>Mollusca</taxon>
        <taxon>Gastropoda</taxon>
        <taxon>Caenogastropoda</taxon>
        <taxon>Architaenioglossa</taxon>
        <taxon>Ampullarioidea</taxon>
        <taxon>Ampullariidae</taxon>
        <taxon>Pomacea</taxon>
    </lineage>
</organism>
<comment type="caution">
    <text evidence="4">The sequence shown here is derived from an EMBL/GenBank/DDBJ whole genome shotgun (WGS) entry which is preliminary data.</text>
</comment>
<keyword evidence="5" id="KW-1185">Reference proteome</keyword>
<keyword evidence="1" id="KW-0245">EGF-like domain</keyword>
<dbReference type="OrthoDB" id="6043889at2759"/>
<dbReference type="EMBL" id="PZQS01000009">
    <property type="protein sequence ID" value="PVD24547.1"/>
    <property type="molecule type" value="Genomic_DNA"/>
</dbReference>
<feature type="compositionally biased region" description="Basic and acidic residues" evidence="2">
    <location>
        <begin position="1"/>
        <end position="11"/>
    </location>
</feature>
<protein>
    <recommendedName>
        <fullName evidence="6">EGF-like domain-containing protein</fullName>
    </recommendedName>
</protein>
<feature type="transmembrane region" description="Helical" evidence="3">
    <location>
        <begin position="81"/>
        <end position="104"/>
    </location>
</feature>
<dbReference type="Gene3D" id="2.170.300.10">
    <property type="entry name" value="Tie2 ligand-binding domain superfamily"/>
    <property type="match status" value="2"/>
</dbReference>
<evidence type="ECO:0000256" key="2">
    <source>
        <dbReference type="SAM" id="MobiDB-lite"/>
    </source>
</evidence>
<evidence type="ECO:0000313" key="4">
    <source>
        <dbReference type="EMBL" id="PVD24547.1"/>
    </source>
</evidence>
<feature type="region of interest" description="Disordered" evidence="2">
    <location>
        <begin position="33"/>
        <end position="52"/>
    </location>
</feature>
<proteinExistence type="predicted"/>
<keyword evidence="3" id="KW-0812">Transmembrane</keyword>
<feature type="region of interest" description="Disordered" evidence="2">
    <location>
        <begin position="1"/>
        <end position="28"/>
    </location>
</feature>
<keyword evidence="3" id="KW-1133">Transmembrane helix</keyword>
<dbReference type="PANTHER" id="PTHR24043">
    <property type="entry name" value="SCAVENGER RECEPTOR CLASS F"/>
    <property type="match status" value="1"/>
</dbReference>
<evidence type="ECO:0008006" key="6">
    <source>
        <dbReference type="Google" id="ProtNLM"/>
    </source>
</evidence>
<reference evidence="4 5" key="1">
    <citation type="submission" date="2018-04" db="EMBL/GenBank/DDBJ databases">
        <title>The genome of golden apple snail Pomacea canaliculata provides insight into stress tolerance and invasive adaptation.</title>
        <authorList>
            <person name="Liu C."/>
            <person name="Liu B."/>
            <person name="Ren Y."/>
            <person name="Zhang Y."/>
            <person name="Wang H."/>
            <person name="Li S."/>
            <person name="Jiang F."/>
            <person name="Yin L."/>
            <person name="Zhang G."/>
            <person name="Qian W."/>
            <person name="Fan W."/>
        </authorList>
    </citation>
    <scope>NUCLEOTIDE SEQUENCE [LARGE SCALE GENOMIC DNA]</scope>
    <source>
        <strain evidence="4">SZHN2017</strain>
        <tissue evidence="4">Muscle</tissue>
    </source>
</reference>